<accession>A0A444H953</accession>
<evidence type="ECO:0000313" key="3">
    <source>
        <dbReference type="Proteomes" id="UP000287527"/>
    </source>
</evidence>
<evidence type="ECO:0000313" key="2">
    <source>
        <dbReference type="EMBL" id="RWW99727.1"/>
    </source>
</evidence>
<dbReference type="InterPro" id="IPR034660">
    <property type="entry name" value="DinB/YfiT-like"/>
</dbReference>
<evidence type="ECO:0000259" key="1">
    <source>
        <dbReference type="Pfam" id="PF12867"/>
    </source>
</evidence>
<dbReference type="Pfam" id="PF12867">
    <property type="entry name" value="DinB_2"/>
    <property type="match status" value="1"/>
</dbReference>
<dbReference type="RefSeq" id="WP_128390277.1">
    <property type="nucleotide sequence ID" value="NZ_SBII01000008.1"/>
</dbReference>
<dbReference type="InterPro" id="IPR024775">
    <property type="entry name" value="DinB-like"/>
</dbReference>
<sequence length="151" mass="17426">METEFKITRTSREIYTKLFEKYTLEQLNKIPDGFSNNLIWNIGHIMVSQQILVYRGAGQPLSISDDLVSLYMRGTRPERDATQEEADQIKELLFSTISKTEEDYRNGLFTTYSARKSELGFSLDSIEDAIAFNNYHEAIHLGIVMSLKKFV</sequence>
<protein>
    <submittedName>
        <fullName evidence="2">DinB family protein</fullName>
    </submittedName>
</protein>
<dbReference type="OrthoDB" id="4295522at2"/>
<proteinExistence type="predicted"/>
<name>A0A444H953_9FLAO</name>
<dbReference type="EMBL" id="SBII01000008">
    <property type="protein sequence ID" value="RWW99727.1"/>
    <property type="molecule type" value="Genomic_DNA"/>
</dbReference>
<keyword evidence="3" id="KW-1185">Reference proteome</keyword>
<dbReference type="Gene3D" id="1.20.120.450">
    <property type="entry name" value="dinb family like domain"/>
    <property type="match status" value="1"/>
</dbReference>
<reference evidence="2 3" key="1">
    <citation type="submission" date="2019-01" db="EMBL/GenBank/DDBJ databases">
        <title>Flavobacterium sp. nov.,isolated from freshwater.</title>
        <authorList>
            <person name="Zhang R."/>
            <person name="Du Z.-J."/>
        </authorList>
    </citation>
    <scope>NUCLEOTIDE SEQUENCE [LARGE SCALE GENOMIC DNA]</scope>
    <source>
        <strain evidence="2 3">1E403</strain>
    </source>
</reference>
<gene>
    <name evidence="2" type="ORF">EPI11_12305</name>
</gene>
<organism evidence="2 3">
    <name type="scientific">Flavobacterium cerinum</name>
    <dbReference type="NCBI Taxonomy" id="2502784"/>
    <lineage>
        <taxon>Bacteria</taxon>
        <taxon>Pseudomonadati</taxon>
        <taxon>Bacteroidota</taxon>
        <taxon>Flavobacteriia</taxon>
        <taxon>Flavobacteriales</taxon>
        <taxon>Flavobacteriaceae</taxon>
        <taxon>Flavobacterium</taxon>
    </lineage>
</organism>
<dbReference type="AlphaFoldDB" id="A0A444H953"/>
<dbReference type="SUPFAM" id="SSF109854">
    <property type="entry name" value="DinB/YfiT-like putative metalloenzymes"/>
    <property type="match status" value="1"/>
</dbReference>
<feature type="domain" description="DinB-like" evidence="1">
    <location>
        <begin position="9"/>
        <end position="143"/>
    </location>
</feature>
<dbReference type="Proteomes" id="UP000287527">
    <property type="component" value="Unassembled WGS sequence"/>
</dbReference>
<comment type="caution">
    <text evidence="2">The sequence shown here is derived from an EMBL/GenBank/DDBJ whole genome shotgun (WGS) entry which is preliminary data.</text>
</comment>